<sequence length="278" mass="31359">MGQEPSHPRNGASIEVIGAGLPRTGTTSLALALHILLDGPVYDGGTQLWHGKPSDCTDLISVLQKTPIKSSSDKEYILKTLKKIFGGYMATTDTPSAQFVPELLELWPDAKVICTTRDPDTWAKSIDRIVRASSTHSWFLLLVLFPLPGLRHFTSYVHALRHGRWGELYVRPGDDITEYTRAWYDRHTEWLKSVVPREKLIFYDVRDGWEPLCEALGKEVPRDNMGQVLKFPKLNDARSADEFAKQIMRKGFVAWGEILGACMLVSGLLYLTRRSWCG</sequence>
<reference evidence="2" key="1">
    <citation type="journal article" date="2020" name="Stud. Mycol.">
        <title>101 Dothideomycetes genomes: a test case for predicting lifestyles and emergence of pathogens.</title>
        <authorList>
            <person name="Haridas S."/>
            <person name="Albert R."/>
            <person name="Binder M."/>
            <person name="Bloem J."/>
            <person name="Labutti K."/>
            <person name="Salamov A."/>
            <person name="Andreopoulos B."/>
            <person name="Baker S."/>
            <person name="Barry K."/>
            <person name="Bills G."/>
            <person name="Bluhm B."/>
            <person name="Cannon C."/>
            <person name="Castanera R."/>
            <person name="Culley D."/>
            <person name="Daum C."/>
            <person name="Ezra D."/>
            <person name="Gonzalez J."/>
            <person name="Henrissat B."/>
            <person name="Kuo A."/>
            <person name="Liang C."/>
            <person name="Lipzen A."/>
            <person name="Lutzoni F."/>
            <person name="Magnuson J."/>
            <person name="Mondo S."/>
            <person name="Nolan M."/>
            <person name="Ohm R."/>
            <person name="Pangilinan J."/>
            <person name="Park H.-J."/>
            <person name="Ramirez L."/>
            <person name="Alfaro M."/>
            <person name="Sun H."/>
            <person name="Tritt A."/>
            <person name="Yoshinaga Y."/>
            <person name="Zwiers L.-H."/>
            <person name="Turgeon B."/>
            <person name="Goodwin S."/>
            <person name="Spatafora J."/>
            <person name="Crous P."/>
            <person name="Grigoriev I."/>
        </authorList>
    </citation>
    <scope>NUCLEOTIDE SEQUENCE</scope>
    <source>
        <strain evidence="2">CBS 113818</strain>
    </source>
</reference>
<organism evidence="2 3">
    <name type="scientific">Ophiobolus disseminans</name>
    <dbReference type="NCBI Taxonomy" id="1469910"/>
    <lineage>
        <taxon>Eukaryota</taxon>
        <taxon>Fungi</taxon>
        <taxon>Dikarya</taxon>
        <taxon>Ascomycota</taxon>
        <taxon>Pezizomycotina</taxon>
        <taxon>Dothideomycetes</taxon>
        <taxon>Pleosporomycetidae</taxon>
        <taxon>Pleosporales</taxon>
        <taxon>Pleosporineae</taxon>
        <taxon>Phaeosphaeriaceae</taxon>
        <taxon>Ophiobolus</taxon>
    </lineage>
</organism>
<dbReference type="Proteomes" id="UP000799424">
    <property type="component" value="Unassembled WGS sequence"/>
</dbReference>
<keyword evidence="1" id="KW-0812">Transmembrane</keyword>
<dbReference type="InterPro" id="IPR027417">
    <property type="entry name" value="P-loop_NTPase"/>
</dbReference>
<feature type="transmembrane region" description="Helical" evidence="1">
    <location>
        <begin position="252"/>
        <end position="271"/>
    </location>
</feature>
<dbReference type="PANTHER" id="PTHR36978">
    <property type="entry name" value="P-LOOP CONTAINING NUCLEOTIDE TRIPHOSPHATE HYDROLASE"/>
    <property type="match status" value="1"/>
</dbReference>
<dbReference type="PANTHER" id="PTHR36978:SF3">
    <property type="entry name" value="P-LOOP CONTAINING NUCLEOSIDE TRIPHOSPHATE HYDROLASE PROTEIN"/>
    <property type="match status" value="1"/>
</dbReference>
<keyword evidence="1" id="KW-1133">Transmembrane helix</keyword>
<protein>
    <recommendedName>
        <fullName evidence="4">NAD dependent epimerase/dehydratase</fullName>
    </recommendedName>
</protein>
<name>A0A6A7A040_9PLEO</name>
<gene>
    <name evidence="2" type="ORF">CC86DRAFT_417678</name>
</gene>
<accession>A0A6A7A040</accession>
<evidence type="ECO:0008006" key="4">
    <source>
        <dbReference type="Google" id="ProtNLM"/>
    </source>
</evidence>
<proteinExistence type="predicted"/>
<dbReference type="Gene3D" id="3.40.50.300">
    <property type="entry name" value="P-loop containing nucleotide triphosphate hydrolases"/>
    <property type="match status" value="1"/>
</dbReference>
<evidence type="ECO:0000313" key="2">
    <source>
        <dbReference type="EMBL" id="KAF2826493.1"/>
    </source>
</evidence>
<keyword evidence="3" id="KW-1185">Reference proteome</keyword>
<evidence type="ECO:0000313" key="3">
    <source>
        <dbReference type="Proteomes" id="UP000799424"/>
    </source>
</evidence>
<dbReference type="EMBL" id="MU006226">
    <property type="protein sequence ID" value="KAF2826493.1"/>
    <property type="molecule type" value="Genomic_DNA"/>
</dbReference>
<dbReference type="OrthoDB" id="408152at2759"/>
<dbReference type="InterPro" id="IPR040632">
    <property type="entry name" value="Sulfotransfer_4"/>
</dbReference>
<dbReference type="Pfam" id="PF17784">
    <property type="entry name" value="Sulfotransfer_4"/>
    <property type="match status" value="1"/>
</dbReference>
<evidence type="ECO:0000256" key="1">
    <source>
        <dbReference type="SAM" id="Phobius"/>
    </source>
</evidence>
<dbReference type="AlphaFoldDB" id="A0A6A7A040"/>
<dbReference type="SUPFAM" id="SSF52540">
    <property type="entry name" value="P-loop containing nucleoside triphosphate hydrolases"/>
    <property type="match status" value="1"/>
</dbReference>
<keyword evidence="1" id="KW-0472">Membrane</keyword>